<dbReference type="GO" id="GO:0004813">
    <property type="term" value="F:alanine-tRNA ligase activity"/>
    <property type="evidence" value="ECO:0007669"/>
    <property type="project" value="UniProtKB-EC"/>
</dbReference>
<comment type="caution">
    <text evidence="14">The sequence shown here is derived from an EMBL/GenBank/DDBJ whole genome shotgun (WGS) entry which is preliminary data.</text>
</comment>
<dbReference type="InterPro" id="IPR018165">
    <property type="entry name" value="Ala-tRNA-synth_IIc_core"/>
</dbReference>
<keyword evidence="7" id="KW-0547">Nucleotide-binding</keyword>
<evidence type="ECO:0000313" key="14">
    <source>
        <dbReference type="EMBL" id="GAH01629.1"/>
    </source>
</evidence>
<dbReference type="InterPro" id="IPR012947">
    <property type="entry name" value="tRNA_SAD"/>
</dbReference>
<evidence type="ECO:0000256" key="9">
    <source>
        <dbReference type="ARBA" id="ARBA00022840"/>
    </source>
</evidence>
<evidence type="ECO:0000256" key="12">
    <source>
        <dbReference type="ARBA" id="ARBA00023146"/>
    </source>
</evidence>
<dbReference type="GO" id="GO:0005829">
    <property type="term" value="C:cytosol"/>
    <property type="evidence" value="ECO:0007669"/>
    <property type="project" value="TreeGrafter"/>
</dbReference>
<dbReference type="Gene3D" id="3.30.980.10">
    <property type="entry name" value="Threonyl-trna Synthetase, Chain A, domain 2"/>
    <property type="match status" value="1"/>
</dbReference>
<dbReference type="FunFam" id="3.30.54.20:FF:000001">
    <property type="entry name" value="Alanine--tRNA ligase"/>
    <property type="match status" value="1"/>
</dbReference>
<keyword evidence="5" id="KW-0436">Ligase</keyword>
<keyword evidence="11" id="KW-0648">Protein biosynthesis</keyword>
<dbReference type="GO" id="GO:0006419">
    <property type="term" value="P:alanyl-tRNA aminoacylation"/>
    <property type="evidence" value="ECO:0007669"/>
    <property type="project" value="InterPro"/>
</dbReference>
<proteinExistence type="inferred from homology"/>
<evidence type="ECO:0000259" key="13">
    <source>
        <dbReference type="PROSITE" id="PS50860"/>
    </source>
</evidence>
<dbReference type="Gene3D" id="3.10.310.40">
    <property type="match status" value="1"/>
</dbReference>
<evidence type="ECO:0000256" key="10">
    <source>
        <dbReference type="ARBA" id="ARBA00022884"/>
    </source>
</evidence>
<dbReference type="PROSITE" id="PS50860">
    <property type="entry name" value="AA_TRNA_LIGASE_II_ALA"/>
    <property type="match status" value="1"/>
</dbReference>
<dbReference type="EC" id="6.1.1.7" evidence="3"/>
<evidence type="ECO:0000256" key="2">
    <source>
        <dbReference type="ARBA" id="ARBA00008226"/>
    </source>
</evidence>
<dbReference type="PANTHER" id="PTHR11777:SF9">
    <property type="entry name" value="ALANINE--TRNA LIGASE, CYTOPLASMIC"/>
    <property type="match status" value="1"/>
</dbReference>
<dbReference type="PANTHER" id="PTHR11777">
    <property type="entry name" value="ALANYL-TRNA SYNTHETASE"/>
    <property type="match status" value="1"/>
</dbReference>
<dbReference type="InterPro" id="IPR018163">
    <property type="entry name" value="Thr/Ala-tRNA-synth_IIc_edit"/>
</dbReference>
<organism evidence="14">
    <name type="scientific">marine sediment metagenome</name>
    <dbReference type="NCBI Taxonomy" id="412755"/>
    <lineage>
        <taxon>unclassified sequences</taxon>
        <taxon>metagenomes</taxon>
        <taxon>ecological metagenomes</taxon>
    </lineage>
</organism>
<evidence type="ECO:0000256" key="11">
    <source>
        <dbReference type="ARBA" id="ARBA00022917"/>
    </source>
</evidence>
<gene>
    <name evidence="14" type="ORF">S01H4_37614</name>
</gene>
<dbReference type="EMBL" id="BART01020226">
    <property type="protein sequence ID" value="GAH01629.1"/>
    <property type="molecule type" value="Genomic_DNA"/>
</dbReference>
<dbReference type="GO" id="GO:0046872">
    <property type="term" value="F:metal ion binding"/>
    <property type="evidence" value="ECO:0007669"/>
    <property type="project" value="UniProtKB-KW"/>
</dbReference>
<sequence>VIIHQGYVTQGSLAVGDEVEAEVDGERRLDIARNHTATHLLQLALRQVLGEHVQQKGSLVAPDRFRFDFSHLVAMMPEELQEVNHIVNDKIRHNLKVYSEEMPYKKAVDEGAIALFDEKYGDVVRVVKIGEPVISAELCGGSHVASTGEIGLFHIISESSIGAGLRRIEAVTGRGAEAFIDRQISQWDEVAQALGASPDDIQGKVSSLVAEIGKERRRALALERGLSKEIVTSLLAQTEVVNGVRVLAAKVPSLRLEVLREMSDLLREKLKSVVIVLGTIYDNKPVFLAATMA</sequence>
<feature type="non-terminal residue" evidence="14">
    <location>
        <position position="293"/>
    </location>
</feature>
<keyword evidence="9" id="KW-0067">ATP-binding</keyword>
<evidence type="ECO:0000256" key="4">
    <source>
        <dbReference type="ARBA" id="ARBA00022555"/>
    </source>
</evidence>
<keyword evidence="10" id="KW-0694">RNA-binding</keyword>
<keyword evidence="4" id="KW-0820">tRNA-binding</keyword>
<dbReference type="GO" id="GO:0005524">
    <property type="term" value="F:ATP binding"/>
    <property type="evidence" value="ECO:0007669"/>
    <property type="project" value="UniProtKB-KW"/>
</dbReference>
<name>X1D986_9ZZZZ</name>
<dbReference type="Pfam" id="PF07973">
    <property type="entry name" value="tRNA_SAD"/>
    <property type="match status" value="1"/>
</dbReference>
<dbReference type="FunFam" id="3.30.980.10:FF:000004">
    <property type="entry name" value="Alanine--tRNA ligase, cytoplasmic"/>
    <property type="match status" value="1"/>
</dbReference>
<dbReference type="GO" id="GO:0000049">
    <property type="term" value="F:tRNA binding"/>
    <property type="evidence" value="ECO:0007669"/>
    <property type="project" value="UniProtKB-KW"/>
</dbReference>
<keyword evidence="12" id="KW-0030">Aminoacyl-tRNA synthetase</keyword>
<dbReference type="SUPFAM" id="SSF55186">
    <property type="entry name" value="ThrRS/AlaRS common domain"/>
    <property type="match status" value="1"/>
</dbReference>
<feature type="domain" description="Alanyl-transfer RNA synthetases family profile" evidence="13">
    <location>
        <begin position="1"/>
        <end position="182"/>
    </location>
</feature>
<keyword evidence="6" id="KW-0479">Metal-binding</keyword>
<dbReference type="GO" id="GO:0002161">
    <property type="term" value="F:aminoacyl-tRNA deacylase activity"/>
    <property type="evidence" value="ECO:0007669"/>
    <property type="project" value="TreeGrafter"/>
</dbReference>
<accession>X1D986</accession>
<evidence type="ECO:0000256" key="3">
    <source>
        <dbReference type="ARBA" id="ARBA00013168"/>
    </source>
</evidence>
<dbReference type="AlphaFoldDB" id="X1D986"/>
<protein>
    <recommendedName>
        <fullName evidence="3">alanine--tRNA ligase</fullName>
        <ecNumber evidence="3">6.1.1.7</ecNumber>
    </recommendedName>
</protein>
<evidence type="ECO:0000256" key="6">
    <source>
        <dbReference type="ARBA" id="ARBA00022723"/>
    </source>
</evidence>
<dbReference type="Gene3D" id="3.30.54.20">
    <property type="match status" value="1"/>
</dbReference>
<dbReference type="SMART" id="SM00863">
    <property type="entry name" value="tRNA_SAD"/>
    <property type="match status" value="1"/>
</dbReference>
<comment type="cofactor">
    <cofactor evidence="1">
        <name>Zn(2+)</name>
        <dbReference type="ChEBI" id="CHEBI:29105"/>
    </cofactor>
</comment>
<evidence type="ECO:0000256" key="1">
    <source>
        <dbReference type="ARBA" id="ARBA00001947"/>
    </source>
</evidence>
<evidence type="ECO:0000256" key="7">
    <source>
        <dbReference type="ARBA" id="ARBA00022741"/>
    </source>
</evidence>
<keyword evidence="8" id="KW-0862">Zinc</keyword>
<feature type="non-terminal residue" evidence="14">
    <location>
        <position position="1"/>
    </location>
</feature>
<dbReference type="InterPro" id="IPR050058">
    <property type="entry name" value="Ala-tRNA_ligase"/>
</dbReference>
<comment type="similarity">
    <text evidence="2">Belongs to the class-II aminoacyl-tRNA synthetase family.</text>
</comment>
<evidence type="ECO:0000256" key="5">
    <source>
        <dbReference type="ARBA" id="ARBA00022598"/>
    </source>
</evidence>
<evidence type="ECO:0000256" key="8">
    <source>
        <dbReference type="ARBA" id="ARBA00022833"/>
    </source>
</evidence>
<reference evidence="14" key="1">
    <citation type="journal article" date="2014" name="Front. Microbiol.">
        <title>High frequency of phylogenetically diverse reductive dehalogenase-homologous genes in deep subseafloor sedimentary metagenomes.</title>
        <authorList>
            <person name="Kawai M."/>
            <person name="Futagami T."/>
            <person name="Toyoda A."/>
            <person name="Takaki Y."/>
            <person name="Nishi S."/>
            <person name="Hori S."/>
            <person name="Arai W."/>
            <person name="Tsubouchi T."/>
            <person name="Morono Y."/>
            <person name="Uchiyama I."/>
            <person name="Ito T."/>
            <person name="Fujiyama A."/>
            <person name="Inagaki F."/>
            <person name="Takami H."/>
        </authorList>
    </citation>
    <scope>NUCLEOTIDE SEQUENCE</scope>
    <source>
        <strain evidence="14">Expedition CK06-06</strain>
    </source>
</reference>